<name>J9GC76_9ZZZZ</name>
<dbReference type="AlphaFoldDB" id="J9GC76"/>
<protein>
    <submittedName>
        <fullName evidence="2">EngBF</fullName>
    </submittedName>
</protein>
<dbReference type="EMBL" id="AMCI01004987">
    <property type="protein sequence ID" value="EJW97004.1"/>
    <property type="molecule type" value="Genomic_DNA"/>
</dbReference>
<dbReference type="InterPro" id="IPR025706">
    <property type="entry name" value="Endoa_GalNAc"/>
</dbReference>
<feature type="domain" description="Endo-alpha-N-acetylgalactosaminidase" evidence="1">
    <location>
        <begin position="1"/>
        <end position="132"/>
    </location>
</feature>
<proteinExistence type="predicted"/>
<dbReference type="GO" id="GO:0033926">
    <property type="term" value="F:endo-alpha-N-acetylgalactosaminidase activity"/>
    <property type="evidence" value="ECO:0007669"/>
    <property type="project" value="InterPro"/>
</dbReference>
<evidence type="ECO:0000313" key="2">
    <source>
        <dbReference type="EMBL" id="EJW97004.1"/>
    </source>
</evidence>
<comment type="caution">
    <text evidence="2">The sequence shown here is derived from an EMBL/GenBank/DDBJ whole genome shotgun (WGS) entry which is preliminary data.</text>
</comment>
<dbReference type="Pfam" id="PF12905">
    <property type="entry name" value="Glyco_hydro_101"/>
    <property type="match status" value="1"/>
</dbReference>
<evidence type="ECO:0000259" key="1">
    <source>
        <dbReference type="Pfam" id="PF12905"/>
    </source>
</evidence>
<feature type="non-terminal residue" evidence="2">
    <location>
        <position position="1"/>
    </location>
</feature>
<reference evidence="2" key="1">
    <citation type="journal article" date="2012" name="PLoS ONE">
        <title>Gene sets for utilization of primary and secondary nutrition supplies in the distal gut of endangered iberian lynx.</title>
        <authorList>
            <person name="Alcaide M."/>
            <person name="Messina E."/>
            <person name="Richter M."/>
            <person name="Bargiela R."/>
            <person name="Peplies J."/>
            <person name="Huws S.A."/>
            <person name="Newbold C.J."/>
            <person name="Golyshin P.N."/>
            <person name="Simon M.A."/>
            <person name="Lopez G."/>
            <person name="Yakimov M.M."/>
            <person name="Ferrer M."/>
        </authorList>
    </citation>
    <scope>NUCLEOTIDE SEQUENCE</scope>
</reference>
<organism evidence="2">
    <name type="scientific">gut metagenome</name>
    <dbReference type="NCBI Taxonomy" id="749906"/>
    <lineage>
        <taxon>unclassified sequences</taxon>
        <taxon>metagenomes</taxon>
        <taxon>organismal metagenomes</taxon>
    </lineage>
</organism>
<dbReference type="Gene3D" id="3.20.20.80">
    <property type="entry name" value="Glycosidases"/>
    <property type="match status" value="1"/>
</dbReference>
<gene>
    <name evidence="2" type="ORF">EVA_14888</name>
</gene>
<accession>J9GC76</accession>
<sequence length="154" mass="17818">NPYLKTADNIRKVYLATDGLPQAVVLKGYGNEGHDSANSEYADIAEREGGVEDFRKLIQIAHLYNTEVGVHINAQEAYPESKSFCDRMLGYPYKQISNGWGWLDQSHVIDKIWDLTSNCRWKRLVQFYDRINGTNFNTNQWPPLQRTPRAPWQI</sequence>